<comment type="subunit">
    <text evidence="6">Part of the multisubunit transport protein particle (TRAPP) complex.</text>
</comment>
<dbReference type="GO" id="GO:0005794">
    <property type="term" value="C:Golgi apparatus"/>
    <property type="evidence" value="ECO:0007669"/>
    <property type="project" value="UniProtKB-SubCell"/>
</dbReference>
<dbReference type="InterPro" id="IPR011012">
    <property type="entry name" value="Longin-like_dom_sf"/>
</dbReference>
<dbReference type="SMART" id="SM01399">
    <property type="entry name" value="Sybindin"/>
    <property type="match status" value="1"/>
</dbReference>
<evidence type="ECO:0000256" key="3">
    <source>
        <dbReference type="ARBA" id="ARBA00022892"/>
    </source>
</evidence>
<dbReference type="Proteomes" id="UP000837801">
    <property type="component" value="Unassembled WGS sequence"/>
</dbReference>
<dbReference type="GO" id="GO:0030008">
    <property type="term" value="C:TRAPP complex"/>
    <property type="evidence" value="ECO:0007669"/>
    <property type="project" value="UniProtKB-UniRule"/>
</dbReference>
<evidence type="ECO:0000256" key="1">
    <source>
        <dbReference type="ARBA" id="ARBA00022448"/>
    </source>
</evidence>
<dbReference type="AlphaFoldDB" id="A0A9P0QTC2"/>
<organism evidence="7 8">
    <name type="scientific">[Candida] railenensis</name>
    <dbReference type="NCBI Taxonomy" id="45579"/>
    <lineage>
        <taxon>Eukaryota</taxon>
        <taxon>Fungi</taxon>
        <taxon>Dikarya</taxon>
        <taxon>Ascomycota</taxon>
        <taxon>Saccharomycotina</taxon>
        <taxon>Pichiomycetes</taxon>
        <taxon>Debaryomycetaceae</taxon>
        <taxon>Kurtzmaniella</taxon>
    </lineage>
</organism>
<evidence type="ECO:0000256" key="4">
    <source>
        <dbReference type="ARBA" id="ARBA00023034"/>
    </source>
</evidence>
<sequence length="151" mass="17202">MIYSFHLFDRHCHCIYSREWSHKDEGAVNKSNESDASKLLFGLIYSLKNISTKLGTQANTTQSQNLLKSFATQNYRIHLYETASGLRFALISDVGLDNLQAVLHRIYTEIYLRTVVHNSLSPIDFRAGEKISNSNFILEVDSLIQGLSVFQ</sequence>
<dbReference type="SUPFAM" id="SSF64356">
    <property type="entry name" value="SNARE-like"/>
    <property type="match status" value="1"/>
</dbReference>
<proteinExistence type="inferred from homology"/>
<comment type="caution">
    <text evidence="7">The sequence shown here is derived from an EMBL/GenBank/DDBJ whole genome shotgun (WGS) entry which is preliminary data.</text>
</comment>
<evidence type="ECO:0000256" key="2">
    <source>
        <dbReference type="ARBA" id="ARBA00022824"/>
    </source>
</evidence>
<comment type="subcellular location">
    <subcellularLocation>
        <location evidence="6">Endoplasmic reticulum</location>
    </subcellularLocation>
    <subcellularLocation>
        <location evidence="6">Golgi apparatus</location>
        <location evidence="6">cis-Golgi network</location>
    </subcellularLocation>
</comment>
<dbReference type="InterPro" id="IPR007233">
    <property type="entry name" value="TRAPPC"/>
</dbReference>
<name>A0A9P0QTC2_9ASCO</name>
<keyword evidence="3 6" id="KW-0931">ER-Golgi transport</keyword>
<dbReference type="GO" id="GO:0005783">
    <property type="term" value="C:endoplasmic reticulum"/>
    <property type="evidence" value="ECO:0007669"/>
    <property type="project" value="UniProtKB-SubCell"/>
</dbReference>
<accession>A0A9P0QTC2</accession>
<gene>
    <name evidence="7" type="ORF">CLIB1423_13S03488</name>
</gene>
<dbReference type="Pfam" id="PF04099">
    <property type="entry name" value="Sybindin"/>
    <property type="match status" value="1"/>
</dbReference>
<evidence type="ECO:0000256" key="5">
    <source>
        <dbReference type="ARBA" id="ARBA00038167"/>
    </source>
</evidence>
<evidence type="ECO:0000313" key="7">
    <source>
        <dbReference type="EMBL" id="CAH2353990.1"/>
    </source>
</evidence>
<dbReference type="PANTHER" id="PTHR23249:SF16">
    <property type="entry name" value="TRAFFICKING PROTEIN PARTICLE COMPLEX SUBUNIT 1"/>
    <property type="match status" value="1"/>
</dbReference>
<dbReference type="CDD" id="cd14855">
    <property type="entry name" value="TRAPPC1_MUM2"/>
    <property type="match status" value="1"/>
</dbReference>
<keyword evidence="1 6" id="KW-0813">Transport</keyword>
<evidence type="ECO:0000313" key="8">
    <source>
        <dbReference type="Proteomes" id="UP000837801"/>
    </source>
</evidence>
<keyword evidence="8" id="KW-1185">Reference proteome</keyword>
<dbReference type="GO" id="GO:0006888">
    <property type="term" value="P:endoplasmic reticulum to Golgi vesicle-mediated transport"/>
    <property type="evidence" value="ECO:0007669"/>
    <property type="project" value="UniProtKB-UniRule"/>
</dbReference>
<dbReference type="OrthoDB" id="3364529at2759"/>
<evidence type="ECO:0000256" key="6">
    <source>
        <dbReference type="RuleBase" id="RU366065"/>
    </source>
</evidence>
<dbReference type="PANTHER" id="PTHR23249">
    <property type="entry name" value="TRAFFICKING PROTEIN PARTICLE COMPLEX SUBUNIT"/>
    <property type="match status" value="1"/>
</dbReference>
<comment type="similarity">
    <text evidence="5">Belongs to the TRAPP small subunits family. BET5 subfamily.</text>
</comment>
<dbReference type="EMBL" id="CAKXYY010000013">
    <property type="protein sequence ID" value="CAH2353990.1"/>
    <property type="molecule type" value="Genomic_DNA"/>
</dbReference>
<reference evidence="7" key="1">
    <citation type="submission" date="2022-03" db="EMBL/GenBank/DDBJ databases">
        <authorList>
            <person name="Legras J.-L."/>
            <person name="Devillers H."/>
            <person name="Grondin C."/>
        </authorList>
    </citation>
    <scope>NUCLEOTIDE SEQUENCE</scope>
    <source>
        <strain evidence="7">CLIB 1423</strain>
    </source>
</reference>
<keyword evidence="2 6" id="KW-0256">Endoplasmic reticulum</keyword>
<keyword evidence="4 6" id="KW-0333">Golgi apparatus</keyword>
<protein>
    <recommendedName>
        <fullName evidence="6">Trafficking protein particle complex subunit</fullName>
    </recommendedName>
</protein>
<dbReference type="Gene3D" id="3.30.450.70">
    <property type="match status" value="1"/>
</dbReference>